<comment type="subunit">
    <text evidence="3 12">Monomer.</text>
</comment>
<dbReference type="EC" id="6.1.1.16" evidence="12"/>
<dbReference type="PANTHER" id="PTHR10890:SF3">
    <property type="entry name" value="CYSTEINE--TRNA LIGASE, CYTOPLASMIC"/>
    <property type="match status" value="1"/>
</dbReference>
<feature type="domain" description="Cysteinyl-tRNA synthetase class Ia DALR" evidence="13">
    <location>
        <begin position="371"/>
        <end position="437"/>
    </location>
</feature>
<feature type="short sequence motif" description="'HIGH' region" evidence="12">
    <location>
        <begin position="32"/>
        <end position="42"/>
    </location>
</feature>
<dbReference type="PRINTS" id="PR00983">
    <property type="entry name" value="TRNASYNTHCYS"/>
</dbReference>
<keyword evidence="8 12" id="KW-0862">Zinc</keyword>
<dbReference type="GO" id="GO:0006423">
    <property type="term" value="P:cysteinyl-tRNA aminoacylation"/>
    <property type="evidence" value="ECO:0007669"/>
    <property type="project" value="UniProtKB-UniRule"/>
</dbReference>
<dbReference type="HAMAP" id="MF_00041">
    <property type="entry name" value="Cys_tRNA_synth"/>
    <property type="match status" value="1"/>
</dbReference>
<keyword evidence="5 12" id="KW-0436">Ligase</keyword>
<dbReference type="Pfam" id="PF01406">
    <property type="entry name" value="tRNA-synt_1e"/>
    <property type="match status" value="1"/>
</dbReference>
<evidence type="ECO:0000256" key="9">
    <source>
        <dbReference type="ARBA" id="ARBA00022840"/>
    </source>
</evidence>
<feature type="binding site" evidence="12">
    <location>
        <position position="254"/>
    </location>
    <ligand>
        <name>Zn(2+)</name>
        <dbReference type="ChEBI" id="CHEBI:29105"/>
    </ligand>
</feature>
<dbReference type="AlphaFoldDB" id="A0A6N6M6U4"/>
<dbReference type="InterPro" id="IPR015803">
    <property type="entry name" value="Cys-tRNA-ligase"/>
</dbReference>
<comment type="similarity">
    <text evidence="2 12">Belongs to the class-I aminoacyl-tRNA synthetase family.</text>
</comment>
<keyword evidence="10 12" id="KW-0648">Protein biosynthesis</keyword>
<evidence type="ECO:0000313" key="15">
    <source>
        <dbReference type="Proteomes" id="UP000435357"/>
    </source>
</evidence>
<keyword evidence="6 12" id="KW-0479">Metal-binding</keyword>
<evidence type="ECO:0000256" key="5">
    <source>
        <dbReference type="ARBA" id="ARBA00022598"/>
    </source>
</evidence>
<keyword evidence="15" id="KW-1185">Reference proteome</keyword>
<dbReference type="CDD" id="cd00672">
    <property type="entry name" value="CysRS_core"/>
    <property type="match status" value="1"/>
</dbReference>
<protein>
    <recommendedName>
        <fullName evidence="12">Cysteine--tRNA ligase</fullName>
        <ecNumber evidence="12">6.1.1.16</ecNumber>
    </recommendedName>
    <alternativeName>
        <fullName evidence="12">Cysteinyl-tRNA synthetase</fullName>
        <shortName evidence="12">CysRS</shortName>
    </alternativeName>
</protein>
<dbReference type="GO" id="GO:0008270">
    <property type="term" value="F:zinc ion binding"/>
    <property type="evidence" value="ECO:0007669"/>
    <property type="project" value="UniProtKB-UniRule"/>
</dbReference>
<comment type="catalytic activity">
    <reaction evidence="12">
        <text>tRNA(Cys) + L-cysteine + ATP = L-cysteinyl-tRNA(Cys) + AMP + diphosphate</text>
        <dbReference type="Rhea" id="RHEA:17773"/>
        <dbReference type="Rhea" id="RHEA-COMP:9661"/>
        <dbReference type="Rhea" id="RHEA-COMP:9679"/>
        <dbReference type="ChEBI" id="CHEBI:30616"/>
        <dbReference type="ChEBI" id="CHEBI:33019"/>
        <dbReference type="ChEBI" id="CHEBI:35235"/>
        <dbReference type="ChEBI" id="CHEBI:78442"/>
        <dbReference type="ChEBI" id="CHEBI:78517"/>
        <dbReference type="ChEBI" id="CHEBI:456215"/>
        <dbReference type="EC" id="6.1.1.16"/>
    </reaction>
</comment>
<accession>A0A6N6M6U4</accession>
<feature type="short sequence motif" description="'KMSKS' region" evidence="12">
    <location>
        <begin position="282"/>
        <end position="286"/>
    </location>
</feature>
<dbReference type="InterPro" id="IPR015273">
    <property type="entry name" value="Cys-tRNA-synt_Ia_DALR"/>
</dbReference>
<comment type="subcellular location">
    <subcellularLocation>
        <location evidence="1 12">Cytoplasm</location>
    </subcellularLocation>
</comment>
<evidence type="ECO:0000256" key="2">
    <source>
        <dbReference type="ARBA" id="ARBA00005594"/>
    </source>
</evidence>
<dbReference type="NCBIfam" id="TIGR00435">
    <property type="entry name" value="cysS"/>
    <property type="match status" value="1"/>
</dbReference>
<evidence type="ECO:0000256" key="4">
    <source>
        <dbReference type="ARBA" id="ARBA00022490"/>
    </source>
</evidence>
<organism evidence="14 15">
    <name type="scientific">Salibacter halophilus</name>
    <dbReference type="NCBI Taxonomy" id="1803916"/>
    <lineage>
        <taxon>Bacteria</taxon>
        <taxon>Pseudomonadati</taxon>
        <taxon>Bacteroidota</taxon>
        <taxon>Flavobacteriia</taxon>
        <taxon>Flavobacteriales</taxon>
        <taxon>Salibacteraceae</taxon>
        <taxon>Salibacter</taxon>
    </lineage>
</organism>
<dbReference type="Proteomes" id="UP000435357">
    <property type="component" value="Unassembled WGS sequence"/>
</dbReference>
<comment type="cofactor">
    <cofactor evidence="12">
        <name>Zn(2+)</name>
        <dbReference type="ChEBI" id="CHEBI:29105"/>
    </cofactor>
    <text evidence="12">Binds 1 zinc ion per subunit.</text>
</comment>
<dbReference type="OrthoDB" id="9815130at2"/>
<evidence type="ECO:0000256" key="10">
    <source>
        <dbReference type="ARBA" id="ARBA00022917"/>
    </source>
</evidence>
<dbReference type="FunFam" id="3.40.50.620:FF:000140">
    <property type="entry name" value="Cysteine--tRNA ligase"/>
    <property type="match status" value="1"/>
</dbReference>
<gene>
    <name evidence="12" type="primary">cysS</name>
    <name evidence="14" type="ORF">F3059_08325</name>
</gene>
<evidence type="ECO:0000256" key="8">
    <source>
        <dbReference type="ARBA" id="ARBA00022833"/>
    </source>
</evidence>
<dbReference type="InterPro" id="IPR032678">
    <property type="entry name" value="tRNA-synt_1_cat_dom"/>
</dbReference>
<comment type="caution">
    <text evidence="14">The sequence shown here is derived from an EMBL/GenBank/DDBJ whole genome shotgun (WGS) entry which is preliminary data.</text>
</comment>
<evidence type="ECO:0000256" key="3">
    <source>
        <dbReference type="ARBA" id="ARBA00011245"/>
    </source>
</evidence>
<evidence type="ECO:0000256" key="7">
    <source>
        <dbReference type="ARBA" id="ARBA00022741"/>
    </source>
</evidence>
<dbReference type="PANTHER" id="PTHR10890">
    <property type="entry name" value="CYSTEINYL-TRNA SYNTHETASE"/>
    <property type="match status" value="1"/>
</dbReference>
<dbReference type="InterPro" id="IPR024909">
    <property type="entry name" value="Cys-tRNA/MSH_ligase"/>
</dbReference>
<name>A0A6N6M6U4_9FLAO</name>
<dbReference type="SUPFAM" id="SSF52374">
    <property type="entry name" value="Nucleotidylyl transferase"/>
    <property type="match status" value="1"/>
</dbReference>
<dbReference type="GO" id="GO:0005829">
    <property type="term" value="C:cytosol"/>
    <property type="evidence" value="ECO:0007669"/>
    <property type="project" value="TreeGrafter"/>
</dbReference>
<dbReference type="RefSeq" id="WP_151168134.1">
    <property type="nucleotide sequence ID" value="NZ_WACR01000006.1"/>
</dbReference>
<evidence type="ECO:0000259" key="13">
    <source>
        <dbReference type="SMART" id="SM00840"/>
    </source>
</evidence>
<evidence type="ECO:0000256" key="6">
    <source>
        <dbReference type="ARBA" id="ARBA00022723"/>
    </source>
</evidence>
<evidence type="ECO:0000256" key="1">
    <source>
        <dbReference type="ARBA" id="ARBA00004496"/>
    </source>
</evidence>
<feature type="binding site" evidence="12">
    <location>
        <position position="285"/>
    </location>
    <ligand>
        <name>ATP</name>
        <dbReference type="ChEBI" id="CHEBI:30616"/>
    </ligand>
</feature>
<keyword evidence="9 12" id="KW-0067">ATP-binding</keyword>
<dbReference type="InterPro" id="IPR009080">
    <property type="entry name" value="tRNAsynth_Ia_anticodon-bd"/>
</dbReference>
<dbReference type="SUPFAM" id="SSF47323">
    <property type="entry name" value="Anticodon-binding domain of a subclass of class I aminoacyl-tRNA synthetases"/>
    <property type="match status" value="1"/>
</dbReference>
<keyword evidence="4 12" id="KW-0963">Cytoplasm</keyword>
<proteinExistence type="inferred from homology"/>
<feature type="binding site" evidence="12">
    <location>
        <position position="250"/>
    </location>
    <ligand>
        <name>Zn(2+)</name>
        <dbReference type="ChEBI" id="CHEBI:29105"/>
    </ligand>
</feature>
<dbReference type="EMBL" id="WACR01000006">
    <property type="protein sequence ID" value="KAB1064031.1"/>
    <property type="molecule type" value="Genomic_DNA"/>
</dbReference>
<dbReference type="Pfam" id="PF09190">
    <property type="entry name" value="DALR_2"/>
    <property type="match status" value="1"/>
</dbReference>
<dbReference type="Gene3D" id="1.20.120.1910">
    <property type="entry name" value="Cysteine-tRNA ligase, C-terminal anti-codon recognition domain"/>
    <property type="match status" value="1"/>
</dbReference>
<dbReference type="GO" id="GO:0005524">
    <property type="term" value="F:ATP binding"/>
    <property type="evidence" value="ECO:0007669"/>
    <property type="project" value="UniProtKB-UniRule"/>
</dbReference>
<evidence type="ECO:0000256" key="11">
    <source>
        <dbReference type="ARBA" id="ARBA00023146"/>
    </source>
</evidence>
<evidence type="ECO:0000313" key="14">
    <source>
        <dbReference type="EMBL" id="KAB1064031.1"/>
    </source>
</evidence>
<reference evidence="14 15" key="1">
    <citation type="submission" date="2019-09" db="EMBL/GenBank/DDBJ databases">
        <title>Genomes of Cryomorphaceae.</title>
        <authorList>
            <person name="Bowman J.P."/>
        </authorList>
    </citation>
    <scope>NUCLEOTIDE SEQUENCE [LARGE SCALE GENOMIC DNA]</scope>
    <source>
        <strain evidence="14 15">KCTC 52047</strain>
    </source>
</reference>
<sequence>MSQLQMFNSRSREKETFKPINPEHIGMYVCGPTVYGDPHLGHARSNVSFDIVFRYLQYLGYKVRYVRNITDVGHLESDADEGEDKVAKKARVEKLEPMEIVQRYTIEYHDRMRELNSLPPSIEPSASGHIIEQINIVKKILDNGYAYESNGSVYFDVQKYAKDFKYGELSGKKLEDMLEGSRELEGQAEKHSSVDFAIWKKAKPEHIMQWDSPWGKGFPGWHLECTAMSTKYLGNHFDIHCGGMDLQFPHHEAEIAQNNGSYGEEPCNYWLHNNMLTIEGKKMGKSLGNFITLKELFDGDHKLLEQPYHPMTVRFFMLQAHYRSTLDFSNEALQAAEKGFSRLMKAYSILEKTEPGKESKSDLNFEKFKENCLSALNDDFNTPVLIAHLFEAVKHINALDQGNATLNEEDLNQFRTFVGDMLFTVLGLKRIDTDSNDSSDLVDGLMELIIDLRTRAKQAKDYDTADAIRDRLTEMNVQLKDSKEGTSWEVS</sequence>
<keyword evidence="11 12" id="KW-0030">Aminoacyl-tRNA synthetase</keyword>
<feature type="binding site" evidence="12">
    <location>
        <position position="30"/>
    </location>
    <ligand>
        <name>Zn(2+)</name>
        <dbReference type="ChEBI" id="CHEBI:29105"/>
    </ligand>
</feature>
<dbReference type="Gene3D" id="3.40.50.620">
    <property type="entry name" value="HUPs"/>
    <property type="match status" value="1"/>
</dbReference>
<dbReference type="InterPro" id="IPR014729">
    <property type="entry name" value="Rossmann-like_a/b/a_fold"/>
</dbReference>
<dbReference type="SMART" id="SM00840">
    <property type="entry name" value="DALR_2"/>
    <property type="match status" value="1"/>
</dbReference>
<dbReference type="GO" id="GO:0004817">
    <property type="term" value="F:cysteine-tRNA ligase activity"/>
    <property type="evidence" value="ECO:0007669"/>
    <property type="project" value="UniProtKB-UniRule"/>
</dbReference>
<feature type="binding site" evidence="12">
    <location>
        <position position="225"/>
    </location>
    <ligand>
        <name>Zn(2+)</name>
        <dbReference type="ChEBI" id="CHEBI:29105"/>
    </ligand>
</feature>
<keyword evidence="7 12" id="KW-0547">Nucleotide-binding</keyword>
<evidence type="ECO:0000256" key="12">
    <source>
        <dbReference type="HAMAP-Rule" id="MF_00041"/>
    </source>
</evidence>